<dbReference type="PRINTS" id="PR00081">
    <property type="entry name" value="GDHRDH"/>
</dbReference>
<reference evidence="3 4" key="1">
    <citation type="submission" date="2019-03" db="EMBL/GenBank/DDBJ databases">
        <title>Single cell metagenomics reveals metabolic interactions within the superorganism composed of flagellate Streblomastix strix and complex community of Bacteroidetes bacteria on its surface.</title>
        <authorList>
            <person name="Treitli S.C."/>
            <person name="Kolisko M."/>
            <person name="Husnik F."/>
            <person name="Keeling P."/>
            <person name="Hampl V."/>
        </authorList>
    </citation>
    <scope>NUCLEOTIDE SEQUENCE [LARGE SCALE GENOMIC DNA]</scope>
    <source>
        <strain evidence="3">ST1C</strain>
    </source>
</reference>
<dbReference type="InterPro" id="IPR051019">
    <property type="entry name" value="VLCFA-Steroid_DH"/>
</dbReference>
<dbReference type="OrthoDB" id="1393670at2759"/>
<accession>A0A5J4X1S1</accession>
<dbReference type="InterPro" id="IPR036291">
    <property type="entry name" value="NAD(P)-bd_dom_sf"/>
</dbReference>
<dbReference type="PANTHER" id="PTHR43899">
    <property type="entry name" value="RH59310P"/>
    <property type="match status" value="1"/>
</dbReference>
<keyword evidence="1" id="KW-0560">Oxidoreductase</keyword>
<evidence type="ECO:0000313" key="3">
    <source>
        <dbReference type="EMBL" id="KAA6401201.1"/>
    </source>
</evidence>
<proteinExistence type="predicted"/>
<sequence length="323" mass="35965">MSFLKFLLLFGGSLYAIKFVSTFIIQLLARFLPKQNLKKKYITDWGLVTGGSSGIGRAMVEELASQGLNVVIVAYPEPKFDEAIAELRAKYPQREFRQLNIDLAGDEKAIAKEITDAVADIDIGVMHLNAGICLLESAFAPTKRTLAEFHINVVSHMHIFYALYPRIATRKRNPKNQKRGAVFFTSSSAMQMPLPYSCIYGGTKAYIGHFASYLSCEAHASGVDIVSAIPGFVNTRLTENIPGLSEVEAMEKIGQPPSEIASAFVRNAGRITEVDCGAIEYSARFLASIIDRNFFIYFHWKTAYKQDQLKKMVPFPDLPNETQ</sequence>
<dbReference type="PANTHER" id="PTHR43899:SF4">
    <property type="entry name" value="17 BETA-HYDROXYSTEROID DEHYDROGENASE TYPE 3"/>
    <property type="match status" value="1"/>
</dbReference>
<dbReference type="Pfam" id="PF00106">
    <property type="entry name" value="adh_short"/>
    <property type="match status" value="1"/>
</dbReference>
<evidence type="ECO:0000256" key="1">
    <source>
        <dbReference type="ARBA" id="ARBA00023002"/>
    </source>
</evidence>
<dbReference type="Gene3D" id="3.40.50.720">
    <property type="entry name" value="NAD(P)-binding Rossmann-like Domain"/>
    <property type="match status" value="1"/>
</dbReference>
<keyword evidence="2" id="KW-1133">Transmembrane helix</keyword>
<dbReference type="InterPro" id="IPR002347">
    <property type="entry name" value="SDR_fam"/>
</dbReference>
<evidence type="ECO:0000313" key="4">
    <source>
        <dbReference type="Proteomes" id="UP000324800"/>
    </source>
</evidence>
<keyword evidence="2" id="KW-0812">Transmembrane</keyword>
<protein>
    <submittedName>
        <fullName evidence="3">Putative short-chain dehydrogenase</fullName>
    </submittedName>
</protein>
<gene>
    <name evidence="3" type="ORF">EZS28_003273</name>
</gene>
<dbReference type="EMBL" id="SNRW01000427">
    <property type="protein sequence ID" value="KAA6401201.1"/>
    <property type="molecule type" value="Genomic_DNA"/>
</dbReference>
<feature type="transmembrane region" description="Helical" evidence="2">
    <location>
        <begin position="6"/>
        <end position="29"/>
    </location>
</feature>
<dbReference type="AlphaFoldDB" id="A0A5J4X1S1"/>
<name>A0A5J4X1S1_9EUKA</name>
<organism evidence="3 4">
    <name type="scientific">Streblomastix strix</name>
    <dbReference type="NCBI Taxonomy" id="222440"/>
    <lineage>
        <taxon>Eukaryota</taxon>
        <taxon>Metamonada</taxon>
        <taxon>Preaxostyla</taxon>
        <taxon>Oxymonadida</taxon>
        <taxon>Streblomastigidae</taxon>
        <taxon>Streblomastix</taxon>
    </lineage>
</organism>
<dbReference type="SUPFAM" id="SSF51735">
    <property type="entry name" value="NAD(P)-binding Rossmann-fold domains"/>
    <property type="match status" value="1"/>
</dbReference>
<comment type="caution">
    <text evidence="3">The sequence shown here is derived from an EMBL/GenBank/DDBJ whole genome shotgun (WGS) entry which is preliminary data.</text>
</comment>
<evidence type="ECO:0000256" key="2">
    <source>
        <dbReference type="SAM" id="Phobius"/>
    </source>
</evidence>
<dbReference type="Proteomes" id="UP000324800">
    <property type="component" value="Unassembled WGS sequence"/>
</dbReference>
<keyword evidence="2" id="KW-0472">Membrane</keyword>
<dbReference type="GO" id="GO:0016491">
    <property type="term" value="F:oxidoreductase activity"/>
    <property type="evidence" value="ECO:0007669"/>
    <property type="project" value="UniProtKB-KW"/>
</dbReference>